<evidence type="ECO:0000256" key="1">
    <source>
        <dbReference type="SAM" id="MobiDB-lite"/>
    </source>
</evidence>
<feature type="non-terminal residue" evidence="2">
    <location>
        <position position="1"/>
    </location>
</feature>
<gene>
    <name evidence="2" type="ORF">AVDCRST_MAG26-3480</name>
</gene>
<accession>A0A6J4JMJ7</accession>
<organism evidence="2">
    <name type="scientific">uncultured Chloroflexia bacterium</name>
    <dbReference type="NCBI Taxonomy" id="1672391"/>
    <lineage>
        <taxon>Bacteria</taxon>
        <taxon>Bacillati</taxon>
        <taxon>Chloroflexota</taxon>
        <taxon>Chloroflexia</taxon>
        <taxon>environmental samples</taxon>
    </lineage>
</organism>
<feature type="compositionally biased region" description="Low complexity" evidence="1">
    <location>
        <begin position="85"/>
        <end position="97"/>
    </location>
</feature>
<reference evidence="2" key="1">
    <citation type="submission" date="2020-02" db="EMBL/GenBank/DDBJ databases">
        <authorList>
            <person name="Meier V. D."/>
        </authorList>
    </citation>
    <scope>NUCLEOTIDE SEQUENCE</scope>
    <source>
        <strain evidence="2">AVDCRST_MAG26</strain>
    </source>
</reference>
<feature type="region of interest" description="Disordered" evidence="1">
    <location>
        <begin position="78"/>
        <end position="106"/>
    </location>
</feature>
<proteinExistence type="predicted"/>
<protein>
    <submittedName>
        <fullName evidence="2">Uncharacterized protein</fullName>
    </submittedName>
</protein>
<evidence type="ECO:0000313" key="2">
    <source>
        <dbReference type="EMBL" id="CAA9282468.1"/>
    </source>
</evidence>
<feature type="non-terminal residue" evidence="2">
    <location>
        <position position="106"/>
    </location>
</feature>
<dbReference type="AlphaFoldDB" id="A0A6J4JMJ7"/>
<name>A0A6J4JMJ7_9CHLR</name>
<dbReference type="EMBL" id="CADCTK010000813">
    <property type="protein sequence ID" value="CAA9282468.1"/>
    <property type="molecule type" value="Genomic_DNA"/>
</dbReference>
<sequence length="106" mass="12260">CGVSRGSTAGLLPCWPCYRQCAAAWHAACYPRARKCWGLLWETRWRRHARVPQRRSSAETARFARPWLPLRRHVSRPNRLRASRSHSSGSFSACALSWRVESSPRR</sequence>